<feature type="region of interest" description="Disordered" evidence="1">
    <location>
        <begin position="106"/>
        <end position="151"/>
    </location>
</feature>
<reference evidence="2 3" key="1">
    <citation type="submission" date="2018-11" db="EMBL/GenBank/DDBJ databases">
        <title>Genomic Encyclopedia of Type Strains, Phase IV (KMG-IV): sequencing the most valuable type-strain genomes for metagenomic binning, comparative biology and taxonomic classification.</title>
        <authorList>
            <person name="Goeker M."/>
        </authorList>
    </citation>
    <scope>NUCLEOTIDE SEQUENCE [LARGE SCALE GENOMIC DNA]</scope>
    <source>
        <strain evidence="2 3">DSM 100316</strain>
    </source>
</reference>
<evidence type="ECO:0000256" key="1">
    <source>
        <dbReference type="SAM" id="MobiDB-lite"/>
    </source>
</evidence>
<dbReference type="InterPro" id="IPR043176">
    <property type="entry name" value="NlpE_N_sf"/>
</dbReference>
<name>A0A3N2DNI2_9GAMM</name>
<dbReference type="InterPro" id="IPR007298">
    <property type="entry name" value="Cu-R_lipoprotein_NlpE"/>
</dbReference>
<accession>A0A3N2DNI2</accession>
<dbReference type="Proteomes" id="UP000275394">
    <property type="component" value="Unassembled WGS sequence"/>
</dbReference>
<feature type="compositionally biased region" description="Low complexity" evidence="1">
    <location>
        <begin position="123"/>
        <end position="143"/>
    </location>
</feature>
<sequence length="390" mass="43516">MLQQLRLLTITLALLLSACSEHTNKPSDSDGPPPSALNDDQENNQPSHYTILQTEHIRPGQPMSPLALLSVAQYQVIQRRYLSQLDIDESLYGDNSASRAIQREIQRSSNNKQQPHSQPIARLPSSSPLASSSSLPQHSSSPLTAPSPRPLKLEASTKLTIEEEEEEEQSLTNSALPSWADRSALTGGYSGELSCSYCEKLSYVINLYDDYSYLLKLNSQLNNSNRETFSVGLWSHYQDLLRLETDDEAPLRFRIQYQPTSTNKQPATVALLLLDPGGLVINDHRLVRENTFHSMQASVVRTGLFKPNGHGEGEFIDCLTEQRYRVSGGFDSWRLNKTYRALQIQGEHPILISIRLVIEQSPSTAPPPQQVLAEHLLAATDTILCPYSIL</sequence>
<organism evidence="2 3">
    <name type="scientific">Sinobacterium caligoides</name>
    <dbReference type="NCBI Taxonomy" id="933926"/>
    <lineage>
        <taxon>Bacteria</taxon>
        <taxon>Pseudomonadati</taxon>
        <taxon>Pseudomonadota</taxon>
        <taxon>Gammaproteobacteria</taxon>
        <taxon>Cellvibrionales</taxon>
        <taxon>Spongiibacteraceae</taxon>
        <taxon>Sinobacterium</taxon>
    </lineage>
</organism>
<proteinExistence type="predicted"/>
<dbReference type="PROSITE" id="PS51257">
    <property type="entry name" value="PROKAR_LIPOPROTEIN"/>
    <property type="match status" value="1"/>
</dbReference>
<feature type="compositionally biased region" description="Polar residues" evidence="1">
    <location>
        <begin position="107"/>
        <end position="117"/>
    </location>
</feature>
<dbReference type="Gene3D" id="2.40.128.300">
    <property type="match status" value="1"/>
</dbReference>
<evidence type="ECO:0000313" key="2">
    <source>
        <dbReference type="EMBL" id="ROS01209.1"/>
    </source>
</evidence>
<feature type="region of interest" description="Disordered" evidence="1">
    <location>
        <begin position="21"/>
        <end position="45"/>
    </location>
</feature>
<comment type="caution">
    <text evidence="2">The sequence shown here is derived from an EMBL/GenBank/DDBJ whole genome shotgun (WGS) entry which is preliminary data.</text>
</comment>
<dbReference type="EMBL" id="RKHR01000004">
    <property type="protein sequence ID" value="ROS01209.1"/>
    <property type="molecule type" value="Genomic_DNA"/>
</dbReference>
<dbReference type="AlphaFoldDB" id="A0A3N2DNI2"/>
<evidence type="ECO:0000313" key="3">
    <source>
        <dbReference type="Proteomes" id="UP000275394"/>
    </source>
</evidence>
<gene>
    <name evidence="2" type="ORF">EDC56_1637</name>
</gene>
<protein>
    <submittedName>
        <fullName evidence="2">NlpE-like protein</fullName>
    </submittedName>
</protein>
<keyword evidence="3" id="KW-1185">Reference proteome</keyword>
<dbReference type="RefSeq" id="WP_123712027.1">
    <property type="nucleotide sequence ID" value="NZ_RKHR01000004.1"/>
</dbReference>
<dbReference type="Pfam" id="PF04170">
    <property type="entry name" value="NlpE"/>
    <property type="match status" value="1"/>
</dbReference>